<evidence type="ECO:0000313" key="1">
    <source>
        <dbReference type="EMBL" id="SEN80878.1"/>
    </source>
</evidence>
<proteinExistence type="predicted"/>
<protein>
    <submittedName>
        <fullName evidence="1">Uncharacterized protein</fullName>
    </submittedName>
</protein>
<accession>A0A1H8JKV0</accession>
<sequence>MDNEIILKVVNELDIRIVIPNGKRVYTIRFHKENNDFWVAMIGNIKNDNNEELISYLLEKVYQDETTNSILNELQVPKNLRIEPLMIFNT</sequence>
<dbReference type="RefSeq" id="WP_090749936.1">
    <property type="nucleotide sequence ID" value="NZ_FOBW01000021.1"/>
</dbReference>
<keyword evidence="2" id="KW-1185">Reference proteome</keyword>
<dbReference type="Proteomes" id="UP000198553">
    <property type="component" value="Unassembled WGS sequence"/>
</dbReference>
<dbReference type="EMBL" id="FOBW01000021">
    <property type="protein sequence ID" value="SEN80878.1"/>
    <property type="molecule type" value="Genomic_DNA"/>
</dbReference>
<dbReference type="AlphaFoldDB" id="A0A1H8JKV0"/>
<name>A0A1H8JKV0_9BACI</name>
<reference evidence="2" key="1">
    <citation type="submission" date="2016-10" db="EMBL/GenBank/DDBJ databases">
        <authorList>
            <person name="Varghese N."/>
            <person name="Submissions S."/>
        </authorList>
    </citation>
    <scope>NUCLEOTIDE SEQUENCE [LARGE SCALE GENOMIC DNA]</scope>
    <source>
        <strain evidence="2">B48,IBRC-M 10115,DSM 25386,CECT 8001</strain>
    </source>
</reference>
<evidence type="ECO:0000313" key="2">
    <source>
        <dbReference type="Proteomes" id="UP000198553"/>
    </source>
</evidence>
<organism evidence="1 2">
    <name type="scientific">Mesobacillus persicus</name>
    <dbReference type="NCBI Taxonomy" id="930146"/>
    <lineage>
        <taxon>Bacteria</taxon>
        <taxon>Bacillati</taxon>
        <taxon>Bacillota</taxon>
        <taxon>Bacilli</taxon>
        <taxon>Bacillales</taxon>
        <taxon>Bacillaceae</taxon>
        <taxon>Mesobacillus</taxon>
    </lineage>
</organism>
<gene>
    <name evidence="1" type="ORF">SAMN05192533_12157</name>
</gene>